<feature type="non-terminal residue" evidence="1">
    <location>
        <position position="1"/>
    </location>
</feature>
<dbReference type="Gramene" id="TVU24171">
    <property type="protein sequence ID" value="TVU24171"/>
    <property type="gene ID" value="EJB05_26573"/>
</dbReference>
<comment type="caution">
    <text evidence="1">The sequence shown here is derived from an EMBL/GenBank/DDBJ whole genome shotgun (WGS) entry which is preliminary data.</text>
</comment>
<reference evidence="1 2" key="1">
    <citation type="journal article" date="2019" name="Sci. Rep.">
        <title>A high-quality genome of Eragrostis curvula grass provides insights into Poaceae evolution and supports new strategies to enhance forage quality.</title>
        <authorList>
            <person name="Carballo J."/>
            <person name="Santos B.A.C.M."/>
            <person name="Zappacosta D."/>
            <person name="Garbus I."/>
            <person name="Selva J.P."/>
            <person name="Gallo C.A."/>
            <person name="Diaz A."/>
            <person name="Albertini E."/>
            <person name="Caccamo M."/>
            <person name="Echenique V."/>
        </authorList>
    </citation>
    <scope>NUCLEOTIDE SEQUENCE [LARGE SCALE GENOMIC DNA]</scope>
    <source>
        <strain evidence="2">cv. Victoria</strain>
        <tissue evidence="1">Leaf</tissue>
    </source>
</reference>
<evidence type="ECO:0000313" key="1">
    <source>
        <dbReference type="EMBL" id="TVU24171.1"/>
    </source>
</evidence>
<name>A0A5J9ULK8_9POAL</name>
<dbReference type="Proteomes" id="UP000324897">
    <property type="component" value="Chromosome 2"/>
</dbReference>
<proteinExistence type="predicted"/>
<sequence>MGLQIPLSTTLFSGRCFRPLSNSYCGLHQTFPLLRPGCSLPRALSLAAAPGIDAATALRVPLPLYHGESPSVRCLQMGLSSHLKRWWDEEDEEDSDDLMEHLRSLCGSSRHATS</sequence>
<keyword evidence="2" id="KW-1185">Reference proteome</keyword>
<dbReference type="EMBL" id="RWGY01000013">
    <property type="protein sequence ID" value="TVU24171.1"/>
    <property type="molecule type" value="Genomic_DNA"/>
</dbReference>
<evidence type="ECO:0000313" key="2">
    <source>
        <dbReference type="Proteomes" id="UP000324897"/>
    </source>
</evidence>
<dbReference type="AlphaFoldDB" id="A0A5J9ULK8"/>
<protein>
    <submittedName>
        <fullName evidence="1">Uncharacterized protein</fullName>
    </submittedName>
</protein>
<gene>
    <name evidence="1" type="ORF">EJB05_26573</name>
</gene>
<accession>A0A5J9ULK8</accession>
<organism evidence="1 2">
    <name type="scientific">Eragrostis curvula</name>
    <name type="common">weeping love grass</name>
    <dbReference type="NCBI Taxonomy" id="38414"/>
    <lineage>
        <taxon>Eukaryota</taxon>
        <taxon>Viridiplantae</taxon>
        <taxon>Streptophyta</taxon>
        <taxon>Embryophyta</taxon>
        <taxon>Tracheophyta</taxon>
        <taxon>Spermatophyta</taxon>
        <taxon>Magnoliopsida</taxon>
        <taxon>Liliopsida</taxon>
        <taxon>Poales</taxon>
        <taxon>Poaceae</taxon>
        <taxon>PACMAD clade</taxon>
        <taxon>Chloridoideae</taxon>
        <taxon>Eragrostideae</taxon>
        <taxon>Eragrostidinae</taxon>
        <taxon>Eragrostis</taxon>
    </lineage>
</organism>